<protein>
    <recommendedName>
        <fullName evidence="4">PepSY-associated TM helix</fullName>
    </recommendedName>
</protein>
<gene>
    <name evidence="2" type="ORF">XINFAN_02367</name>
</gene>
<sequence>MQARTISADPRRSFWLRQFRLWHWVSAAISLAGMLMFAVTGFTLNNAGLFAARPETTEITLALPAPLAAEIAAFADETEDPVPEAVADWAAREFRVSLAGRPTETSPDEVYIPLPRPGGDAWLAIDRASGEATYRLTDGGWLAWLNDLHKGRHTGAAWSWFIDLLALACVIFTLTGLGLLWMHARLRPATWPLGWASLALPVIIALLFIH</sequence>
<dbReference type="InterPro" id="IPR032307">
    <property type="entry name" value="PepSY_TM-like_2"/>
</dbReference>
<accession>A0A3P5X642</accession>
<name>A0A3P5X642_9RHOB</name>
<feature type="transmembrane region" description="Helical" evidence="1">
    <location>
        <begin position="21"/>
        <end position="44"/>
    </location>
</feature>
<dbReference type="EMBL" id="UXAW01000072">
    <property type="protein sequence ID" value="VDC29998.1"/>
    <property type="molecule type" value="Genomic_DNA"/>
</dbReference>
<evidence type="ECO:0008006" key="4">
    <source>
        <dbReference type="Google" id="ProtNLM"/>
    </source>
</evidence>
<feature type="transmembrane region" description="Helical" evidence="1">
    <location>
        <begin position="189"/>
        <end position="209"/>
    </location>
</feature>
<organism evidence="2 3">
    <name type="scientific">Pseudogemmobacter humi</name>
    <dbReference type="NCBI Taxonomy" id="2483812"/>
    <lineage>
        <taxon>Bacteria</taxon>
        <taxon>Pseudomonadati</taxon>
        <taxon>Pseudomonadota</taxon>
        <taxon>Alphaproteobacteria</taxon>
        <taxon>Rhodobacterales</taxon>
        <taxon>Paracoccaceae</taxon>
        <taxon>Pseudogemmobacter</taxon>
    </lineage>
</organism>
<dbReference type="Pfam" id="PF16357">
    <property type="entry name" value="PepSY_TM_like_2"/>
    <property type="match status" value="1"/>
</dbReference>
<dbReference type="AlphaFoldDB" id="A0A3P5X642"/>
<evidence type="ECO:0000313" key="2">
    <source>
        <dbReference type="EMBL" id="VDC29998.1"/>
    </source>
</evidence>
<dbReference type="OrthoDB" id="27171at2"/>
<dbReference type="RefSeq" id="WP_124087116.1">
    <property type="nucleotide sequence ID" value="NZ_UXAW01000072.1"/>
</dbReference>
<keyword evidence="1" id="KW-1133">Transmembrane helix</keyword>
<evidence type="ECO:0000256" key="1">
    <source>
        <dbReference type="SAM" id="Phobius"/>
    </source>
</evidence>
<dbReference type="PANTHER" id="PTHR40115:SF1">
    <property type="entry name" value="INNER MEMBRANE PROTEIN WITH PEPSY TM HELIX"/>
    <property type="match status" value="1"/>
</dbReference>
<keyword evidence="3" id="KW-1185">Reference proteome</keyword>
<keyword evidence="1" id="KW-0472">Membrane</keyword>
<proteinExistence type="predicted"/>
<keyword evidence="1" id="KW-0812">Transmembrane</keyword>
<reference evidence="2 3" key="1">
    <citation type="submission" date="2018-11" db="EMBL/GenBank/DDBJ databases">
        <authorList>
            <person name="Criscuolo A."/>
        </authorList>
    </citation>
    <scope>NUCLEOTIDE SEQUENCE [LARGE SCALE GENOMIC DNA]</scope>
    <source>
        <strain evidence="2">ACIP111625</strain>
    </source>
</reference>
<dbReference type="Proteomes" id="UP000277498">
    <property type="component" value="Unassembled WGS sequence"/>
</dbReference>
<evidence type="ECO:0000313" key="3">
    <source>
        <dbReference type="Proteomes" id="UP000277498"/>
    </source>
</evidence>
<feature type="transmembrane region" description="Helical" evidence="1">
    <location>
        <begin position="157"/>
        <end position="182"/>
    </location>
</feature>
<dbReference type="PANTHER" id="PTHR40115">
    <property type="entry name" value="INNER MEMBRANE PROTEIN WITH PEPSY TM HELIX"/>
    <property type="match status" value="1"/>
</dbReference>